<comment type="similarity">
    <text evidence="1">Belongs to the folylpolyglutamate synthase family.</text>
</comment>
<dbReference type="GO" id="GO:0004326">
    <property type="term" value="F:tetrahydrofolylpolyglutamate synthase activity"/>
    <property type="evidence" value="ECO:0007669"/>
    <property type="project" value="UniProtKB-EC"/>
</dbReference>
<dbReference type="InterPro" id="IPR004101">
    <property type="entry name" value="Mur_ligase_C"/>
</dbReference>
<dbReference type="InterPro" id="IPR036615">
    <property type="entry name" value="Mur_ligase_C_dom_sf"/>
</dbReference>
<dbReference type="PANTHER" id="PTHR11136:SF0">
    <property type="entry name" value="DIHYDROFOLATE SYNTHETASE-RELATED"/>
    <property type="match status" value="1"/>
</dbReference>
<dbReference type="NCBIfam" id="TIGR01499">
    <property type="entry name" value="folC"/>
    <property type="match status" value="1"/>
</dbReference>
<evidence type="ECO:0000256" key="4">
    <source>
        <dbReference type="ARBA" id="ARBA00022723"/>
    </source>
</evidence>
<evidence type="ECO:0000256" key="1">
    <source>
        <dbReference type="ARBA" id="ARBA00008276"/>
    </source>
</evidence>
<evidence type="ECO:0000256" key="3">
    <source>
        <dbReference type="ARBA" id="ARBA00022598"/>
    </source>
</evidence>
<dbReference type="InterPro" id="IPR001645">
    <property type="entry name" value="Folylpolyglutamate_synth"/>
</dbReference>
<feature type="domain" description="Mur ligase C-terminal" evidence="10">
    <location>
        <begin position="268"/>
        <end position="349"/>
    </location>
</feature>
<dbReference type="InterPro" id="IPR036565">
    <property type="entry name" value="Mur-like_cat_sf"/>
</dbReference>
<dbReference type="SUPFAM" id="SSF53244">
    <property type="entry name" value="MurD-like peptide ligases, peptide-binding domain"/>
    <property type="match status" value="1"/>
</dbReference>
<name>A0A2M9F232_9BACL</name>
<evidence type="ECO:0000256" key="6">
    <source>
        <dbReference type="ARBA" id="ARBA00022840"/>
    </source>
</evidence>
<evidence type="ECO:0000313" key="12">
    <source>
        <dbReference type="EMBL" id="PJK17465.1"/>
    </source>
</evidence>
<sequence length="392" mass="43776">MAMQIPGFASYKERHGITSRSVIEPGLERMERVLDKLGHPERFSKVVHVAGTNGKGSTIAFMKALCEAHSISYGAFQSPAIVDVHDQIVVDGQAITSEELDAVMTKIAQVPEAKELTDFELLTICAFVHFQHKAPEVWIIETGMGGRFDSTNVIPKSVAVITSLSLDHTNFLGTTLDSIGYHKAGIIKSHSNVFVPSTIYLPPIEQQVNEVQATLHSLEPFGSQVKLSLLGEHQRMNATLAVHALESLFDLDPKKVELGLKQAYIPFRMEKIADNVYMDGAHNGASARSLVETIRTEFPGQPIHIVLGILKDKDFEGVLRLFEEIADCMTFVEFSHERALEPIRLVELCHINEFSVTDVQNLDINTLKNEKFKTFVTGSLYFLSEWRFKNRI</sequence>
<evidence type="ECO:0000256" key="5">
    <source>
        <dbReference type="ARBA" id="ARBA00022741"/>
    </source>
</evidence>
<accession>A0A2M9F232</accession>
<proteinExistence type="inferred from homology"/>
<dbReference type="PROSITE" id="PS01012">
    <property type="entry name" value="FOLYLPOLYGLU_SYNT_2"/>
    <property type="match status" value="1"/>
</dbReference>
<keyword evidence="7" id="KW-0460">Magnesium</keyword>
<keyword evidence="6" id="KW-0067">ATP-binding</keyword>
<reference evidence="12 13" key="1">
    <citation type="submission" date="2017-10" db="EMBL/GenBank/DDBJ databases">
        <title>Draft genome of Chryseomicrobium casticus sp. nov.</title>
        <authorList>
            <person name="Chakraborty R."/>
            <person name="Saha T."/>
        </authorList>
    </citation>
    <scope>NUCLEOTIDE SEQUENCE [LARGE SCALE GENOMIC DNA]</scope>
    <source>
        <strain evidence="12 13">ET03</strain>
    </source>
</reference>
<dbReference type="InterPro" id="IPR018109">
    <property type="entry name" value="Folylpolyglutamate_synth_CS"/>
</dbReference>
<comment type="caution">
    <text evidence="12">The sequence shown here is derived from an EMBL/GenBank/DDBJ whole genome shotgun (WGS) entry which is preliminary data.</text>
</comment>
<dbReference type="EC" id="6.3.2.17" evidence="2"/>
<protein>
    <recommendedName>
        <fullName evidence="2">tetrahydrofolate synthase</fullName>
        <ecNumber evidence="2">6.3.2.17</ecNumber>
    </recommendedName>
    <alternativeName>
        <fullName evidence="8">Tetrahydrofolylpolyglutamate synthase</fullName>
    </alternativeName>
</protein>
<gene>
    <name evidence="12" type="ORF">CQS04_00850</name>
</gene>
<keyword evidence="5" id="KW-0547">Nucleotide-binding</keyword>
<evidence type="ECO:0000256" key="8">
    <source>
        <dbReference type="ARBA" id="ARBA00030592"/>
    </source>
</evidence>
<keyword evidence="3" id="KW-0436">Ligase</keyword>
<dbReference type="InterPro" id="IPR013221">
    <property type="entry name" value="Mur_ligase_cen"/>
</dbReference>
<dbReference type="AlphaFoldDB" id="A0A2M9F232"/>
<dbReference type="Gene3D" id="3.40.1190.10">
    <property type="entry name" value="Mur-like, catalytic domain"/>
    <property type="match status" value="1"/>
</dbReference>
<dbReference type="GO" id="GO:0008841">
    <property type="term" value="F:dihydrofolate synthase activity"/>
    <property type="evidence" value="ECO:0007669"/>
    <property type="project" value="TreeGrafter"/>
</dbReference>
<evidence type="ECO:0000256" key="2">
    <source>
        <dbReference type="ARBA" id="ARBA00013025"/>
    </source>
</evidence>
<dbReference type="PANTHER" id="PTHR11136">
    <property type="entry name" value="FOLYLPOLYGLUTAMATE SYNTHASE-RELATED"/>
    <property type="match status" value="1"/>
</dbReference>
<dbReference type="EMBL" id="PCGR01000001">
    <property type="protein sequence ID" value="PJK17465.1"/>
    <property type="molecule type" value="Genomic_DNA"/>
</dbReference>
<feature type="domain" description="Mur ligase central" evidence="11">
    <location>
        <begin position="49"/>
        <end position="192"/>
    </location>
</feature>
<comment type="catalytic activity">
    <reaction evidence="9">
        <text>(6S)-5,6,7,8-tetrahydrofolyl-(gamma-L-Glu)(n) + L-glutamate + ATP = (6S)-5,6,7,8-tetrahydrofolyl-(gamma-L-Glu)(n+1) + ADP + phosphate + H(+)</text>
        <dbReference type="Rhea" id="RHEA:10580"/>
        <dbReference type="Rhea" id="RHEA-COMP:14738"/>
        <dbReference type="Rhea" id="RHEA-COMP:14740"/>
        <dbReference type="ChEBI" id="CHEBI:15378"/>
        <dbReference type="ChEBI" id="CHEBI:29985"/>
        <dbReference type="ChEBI" id="CHEBI:30616"/>
        <dbReference type="ChEBI" id="CHEBI:43474"/>
        <dbReference type="ChEBI" id="CHEBI:141005"/>
        <dbReference type="ChEBI" id="CHEBI:456216"/>
        <dbReference type="EC" id="6.3.2.17"/>
    </reaction>
</comment>
<dbReference type="OrthoDB" id="9809356at2"/>
<evidence type="ECO:0000256" key="7">
    <source>
        <dbReference type="ARBA" id="ARBA00022842"/>
    </source>
</evidence>
<dbReference type="Pfam" id="PF08245">
    <property type="entry name" value="Mur_ligase_M"/>
    <property type="match status" value="1"/>
</dbReference>
<evidence type="ECO:0000259" key="11">
    <source>
        <dbReference type="Pfam" id="PF08245"/>
    </source>
</evidence>
<dbReference type="Pfam" id="PF02875">
    <property type="entry name" value="Mur_ligase_C"/>
    <property type="match status" value="1"/>
</dbReference>
<keyword evidence="13" id="KW-1185">Reference proteome</keyword>
<dbReference type="SUPFAM" id="SSF53623">
    <property type="entry name" value="MurD-like peptide ligases, catalytic domain"/>
    <property type="match status" value="1"/>
</dbReference>
<dbReference type="GO" id="GO:0046872">
    <property type="term" value="F:metal ion binding"/>
    <property type="evidence" value="ECO:0007669"/>
    <property type="project" value="UniProtKB-KW"/>
</dbReference>
<dbReference type="Proteomes" id="UP000228680">
    <property type="component" value="Unassembled WGS sequence"/>
</dbReference>
<evidence type="ECO:0000256" key="9">
    <source>
        <dbReference type="ARBA" id="ARBA00047493"/>
    </source>
</evidence>
<organism evidence="12 13">
    <name type="scientific">Chryseomicrobium excrementi</name>
    <dbReference type="NCBI Taxonomy" id="2041346"/>
    <lineage>
        <taxon>Bacteria</taxon>
        <taxon>Bacillati</taxon>
        <taxon>Bacillota</taxon>
        <taxon>Bacilli</taxon>
        <taxon>Bacillales</taxon>
        <taxon>Caryophanaceae</taxon>
        <taxon>Chryseomicrobium</taxon>
    </lineage>
</organism>
<dbReference type="GO" id="GO:0005524">
    <property type="term" value="F:ATP binding"/>
    <property type="evidence" value="ECO:0007669"/>
    <property type="project" value="UniProtKB-KW"/>
</dbReference>
<evidence type="ECO:0000313" key="13">
    <source>
        <dbReference type="Proteomes" id="UP000228680"/>
    </source>
</evidence>
<evidence type="ECO:0000259" key="10">
    <source>
        <dbReference type="Pfam" id="PF02875"/>
    </source>
</evidence>
<dbReference type="Gene3D" id="3.90.190.20">
    <property type="entry name" value="Mur ligase, C-terminal domain"/>
    <property type="match status" value="1"/>
</dbReference>
<dbReference type="PIRSF" id="PIRSF001563">
    <property type="entry name" value="Folylpolyglu_synth"/>
    <property type="match status" value="1"/>
</dbReference>
<keyword evidence="4" id="KW-0479">Metal-binding</keyword>
<dbReference type="GO" id="GO:0005737">
    <property type="term" value="C:cytoplasm"/>
    <property type="evidence" value="ECO:0007669"/>
    <property type="project" value="TreeGrafter"/>
</dbReference>